<evidence type="ECO:0000256" key="4">
    <source>
        <dbReference type="ARBA" id="ARBA00022989"/>
    </source>
</evidence>
<keyword evidence="3 6" id="KW-0812">Transmembrane</keyword>
<name>A0A1I8JEV5_9PLAT</name>
<dbReference type="Proteomes" id="UP000095280">
    <property type="component" value="Unplaced"/>
</dbReference>
<feature type="transmembrane region" description="Helical" evidence="6">
    <location>
        <begin position="206"/>
        <end position="222"/>
    </location>
</feature>
<evidence type="ECO:0000313" key="9">
    <source>
        <dbReference type="WBParaSite" id="maker-uti_cns_0047518-snap-gene-0.4-mRNA-1"/>
    </source>
</evidence>
<comment type="subcellular location">
    <subcellularLocation>
        <location evidence="1">Membrane</location>
        <topology evidence="1">Multi-pass membrane protein</topology>
    </subcellularLocation>
</comment>
<evidence type="ECO:0000256" key="6">
    <source>
        <dbReference type="SAM" id="Phobius"/>
    </source>
</evidence>
<evidence type="ECO:0000313" key="8">
    <source>
        <dbReference type="Proteomes" id="UP000095280"/>
    </source>
</evidence>
<evidence type="ECO:0000256" key="3">
    <source>
        <dbReference type="ARBA" id="ARBA00022692"/>
    </source>
</evidence>
<accession>A0A1I8JEV5</accession>
<proteinExistence type="predicted"/>
<feature type="transmembrane region" description="Helical" evidence="6">
    <location>
        <begin position="549"/>
        <end position="567"/>
    </location>
</feature>
<dbReference type="Pfam" id="PF03600">
    <property type="entry name" value="CitMHS"/>
    <property type="match status" value="1"/>
</dbReference>
<organism evidence="8 9">
    <name type="scientific">Macrostomum lignano</name>
    <dbReference type="NCBI Taxonomy" id="282301"/>
    <lineage>
        <taxon>Eukaryota</taxon>
        <taxon>Metazoa</taxon>
        <taxon>Spiralia</taxon>
        <taxon>Lophotrochozoa</taxon>
        <taxon>Platyhelminthes</taxon>
        <taxon>Rhabditophora</taxon>
        <taxon>Macrostomorpha</taxon>
        <taxon>Macrostomida</taxon>
        <taxon>Macrostomidae</taxon>
        <taxon>Macrostomum</taxon>
    </lineage>
</organism>
<dbReference type="PANTHER" id="PTHR43568">
    <property type="entry name" value="P PROTEIN"/>
    <property type="match status" value="1"/>
</dbReference>
<feature type="transmembrane region" description="Helical" evidence="6">
    <location>
        <begin position="274"/>
        <end position="292"/>
    </location>
</feature>
<keyword evidence="5 6" id="KW-0472">Membrane</keyword>
<protein>
    <submittedName>
        <fullName evidence="9">CitMHS domain-containing protein</fullName>
    </submittedName>
</protein>
<sequence length="708" mass="77763">ITEEGVDGGSGSVCADESEHRPPRSRLYYAKVGVIFAIVLVSCTIIAATPEKESLFHLYTVSSERSPSINVTPSINFYSVVLVKLRGALLYTPTETSTNITVTVDEVFSAENMSQSLVWTVPIAPVVENEVSEEIVRERYFPLNHTAQKGSAKLSIRVRTNYEHSLPLAVSYETLTNAVYNEVIYAALVLAFVYALIIFELVHRSLAAMLGSLMSVAVLALVNRRPSLIEVIAWLDFETLSLLFGMMVMVGIFSESGFFDWVAVLAFRLAKGRTMALVTLLCLFAAVISAFLDNVTTILLMAPVTIRLCEVLRLDPRQLLIAQVMFSNVGGTATAVGDPPNVIIASNAELAEQGVTFTNFTVHMTLGIVFITVAAYALLRLVYWRQDLESNEDPVAAEIRREVEVWRRTAYGFAVTTSEQAAVKALLQAKICELEHRLAVHRVTATADKPFEQTLAELQQKVRLRAASFMRISFGFVSAVQVAILTYGIKDKELLVKCSIVLSAVIVLFFLSSTVDALHLDLGWIAVMGGIALLVLTDFADMDTLLHRIEWSTLIFFAALFALMEALRELRLVTWIGDQMKLVILALPESSQLPVAILIVLWVSALASAFIDNIPFTTAMIPIILELADVLPILPLVWSLAFGACLGGNGTIIGASANVVAAGIAEQNGYPFTFVQFFRVGFPMMVCTVTIAMLYLLVCHSLIGWNYY</sequence>
<keyword evidence="2" id="KW-0813">Transport</keyword>
<feature type="transmembrane region" description="Helical" evidence="6">
    <location>
        <begin position="469"/>
        <end position="488"/>
    </location>
</feature>
<evidence type="ECO:0000256" key="2">
    <source>
        <dbReference type="ARBA" id="ARBA00022448"/>
    </source>
</evidence>
<reference evidence="9" key="1">
    <citation type="submission" date="2016-11" db="UniProtKB">
        <authorList>
            <consortium name="WormBaseParasite"/>
        </authorList>
    </citation>
    <scope>IDENTIFICATION</scope>
</reference>
<evidence type="ECO:0000256" key="1">
    <source>
        <dbReference type="ARBA" id="ARBA00004141"/>
    </source>
</evidence>
<dbReference type="InterPro" id="IPR004680">
    <property type="entry name" value="Cit_transptr-like_dom"/>
</dbReference>
<feature type="domain" description="Citrate transporter-like" evidence="7">
    <location>
        <begin position="194"/>
        <end position="643"/>
    </location>
</feature>
<evidence type="ECO:0000256" key="5">
    <source>
        <dbReference type="ARBA" id="ARBA00023136"/>
    </source>
</evidence>
<feature type="transmembrane region" description="Helical" evidence="6">
    <location>
        <begin position="28"/>
        <end position="48"/>
    </location>
</feature>
<dbReference type="CDD" id="cd01116">
    <property type="entry name" value="P_permease"/>
    <property type="match status" value="1"/>
</dbReference>
<feature type="transmembrane region" description="Helical" evidence="6">
    <location>
        <begin position="518"/>
        <end position="537"/>
    </location>
</feature>
<dbReference type="GO" id="GO:0016020">
    <property type="term" value="C:membrane"/>
    <property type="evidence" value="ECO:0007669"/>
    <property type="project" value="UniProtKB-SubCell"/>
</dbReference>
<dbReference type="GO" id="GO:0055085">
    <property type="term" value="P:transmembrane transport"/>
    <property type="evidence" value="ECO:0007669"/>
    <property type="project" value="InterPro"/>
</dbReference>
<dbReference type="WBParaSite" id="maker-uti_cns_0047518-snap-gene-0.4-mRNA-1">
    <property type="protein sequence ID" value="maker-uti_cns_0047518-snap-gene-0.4-mRNA-1"/>
    <property type="gene ID" value="maker-uti_cns_0047518-snap-gene-0.4"/>
</dbReference>
<keyword evidence="8" id="KW-1185">Reference proteome</keyword>
<feature type="transmembrane region" description="Helical" evidence="6">
    <location>
        <begin position="595"/>
        <end position="616"/>
    </location>
</feature>
<feature type="transmembrane region" description="Helical" evidence="6">
    <location>
        <begin position="494"/>
        <end position="511"/>
    </location>
</feature>
<feature type="transmembrane region" description="Helical" evidence="6">
    <location>
        <begin position="183"/>
        <end position="199"/>
    </location>
</feature>
<dbReference type="PANTHER" id="PTHR43568:SF1">
    <property type="entry name" value="P PROTEIN"/>
    <property type="match status" value="1"/>
</dbReference>
<dbReference type="AlphaFoldDB" id="A0A1I8JEV5"/>
<feature type="transmembrane region" description="Helical" evidence="6">
    <location>
        <begin position="360"/>
        <end position="379"/>
    </location>
</feature>
<dbReference type="InterPro" id="IPR051475">
    <property type="entry name" value="Diverse_Ion_Transporter"/>
</dbReference>
<feature type="transmembrane region" description="Helical" evidence="6">
    <location>
        <begin position="677"/>
        <end position="703"/>
    </location>
</feature>
<keyword evidence="4 6" id="KW-1133">Transmembrane helix</keyword>
<feature type="transmembrane region" description="Helical" evidence="6">
    <location>
        <begin position="242"/>
        <end position="267"/>
    </location>
</feature>
<evidence type="ECO:0000259" key="7">
    <source>
        <dbReference type="Pfam" id="PF03600"/>
    </source>
</evidence>
<feature type="transmembrane region" description="Helical" evidence="6">
    <location>
        <begin position="636"/>
        <end position="665"/>
    </location>
</feature>